<reference evidence="1 2" key="1">
    <citation type="submission" date="2016-11" db="EMBL/GenBank/DDBJ databases">
        <authorList>
            <person name="Jaros S."/>
            <person name="Januszkiewicz K."/>
            <person name="Wedrychowicz H."/>
        </authorList>
    </citation>
    <scope>NUCLEOTIDE SEQUENCE [LARGE SCALE GENOMIC DNA]</scope>
    <source>
        <strain evidence="1 2">DSM 14214</strain>
    </source>
</reference>
<organism evidence="1 2">
    <name type="scientific">Anaerotignum lactatifermentans DSM 14214</name>
    <dbReference type="NCBI Taxonomy" id="1121323"/>
    <lineage>
        <taxon>Bacteria</taxon>
        <taxon>Bacillati</taxon>
        <taxon>Bacillota</taxon>
        <taxon>Clostridia</taxon>
        <taxon>Lachnospirales</taxon>
        <taxon>Anaerotignaceae</taxon>
        <taxon>Anaerotignum</taxon>
    </lineage>
</organism>
<dbReference type="EMBL" id="FRAH01000042">
    <property type="protein sequence ID" value="SHK73199.1"/>
    <property type="molecule type" value="Genomic_DNA"/>
</dbReference>
<dbReference type="AlphaFoldDB" id="A0A1M6UVI4"/>
<keyword evidence="2" id="KW-1185">Reference proteome</keyword>
<dbReference type="Proteomes" id="UP000183975">
    <property type="component" value="Unassembled WGS sequence"/>
</dbReference>
<protein>
    <submittedName>
        <fullName evidence="1">Uncharacterized protein</fullName>
    </submittedName>
</protein>
<proteinExistence type="predicted"/>
<evidence type="ECO:0000313" key="2">
    <source>
        <dbReference type="Proteomes" id="UP000183975"/>
    </source>
</evidence>
<name>A0A1M6UVI4_9FIRM</name>
<accession>A0A1M6UVI4</accession>
<gene>
    <name evidence="1" type="ORF">SAMN02745138_02250</name>
</gene>
<evidence type="ECO:0000313" key="1">
    <source>
        <dbReference type="EMBL" id="SHK73199.1"/>
    </source>
</evidence>
<sequence length="164" mass="19123">MMAHKDFIRLLADIEIYVDRVASMQVQNLNAYVDVVRQEIIDRYQPGEDDPHLRILKAAHLDEDEYFSQLVSEDLRRVIQDIRAAHKGDSEGAPVNSVAEELRQDIEEVMNFKGSDLERQAMLYCKRLGINYSKLTELEFRQLIHILNKSSLLKTHGSKRKKRK</sequence>